<reference evidence="1" key="1">
    <citation type="submission" date="2022-04" db="EMBL/GenBank/DDBJ databases">
        <title>Jade perch genome.</title>
        <authorList>
            <person name="Chao B."/>
        </authorList>
    </citation>
    <scope>NUCLEOTIDE SEQUENCE</scope>
    <source>
        <strain evidence="1">CB-2022</strain>
    </source>
</reference>
<proteinExistence type="predicted"/>
<name>A0ACB8VLR5_9TELE</name>
<protein>
    <submittedName>
        <fullName evidence="1">Uncharacterized protein</fullName>
    </submittedName>
</protein>
<dbReference type="Proteomes" id="UP000831701">
    <property type="component" value="Chromosome 20"/>
</dbReference>
<organism evidence="1 2">
    <name type="scientific">Scortum barcoo</name>
    <name type="common">barcoo grunter</name>
    <dbReference type="NCBI Taxonomy" id="214431"/>
    <lineage>
        <taxon>Eukaryota</taxon>
        <taxon>Metazoa</taxon>
        <taxon>Chordata</taxon>
        <taxon>Craniata</taxon>
        <taxon>Vertebrata</taxon>
        <taxon>Euteleostomi</taxon>
        <taxon>Actinopterygii</taxon>
        <taxon>Neopterygii</taxon>
        <taxon>Teleostei</taxon>
        <taxon>Neoteleostei</taxon>
        <taxon>Acanthomorphata</taxon>
        <taxon>Eupercaria</taxon>
        <taxon>Centrarchiformes</taxon>
        <taxon>Terapontoidei</taxon>
        <taxon>Terapontidae</taxon>
        <taxon>Scortum</taxon>
    </lineage>
</organism>
<gene>
    <name evidence="1" type="ORF">L3Q82_017823</name>
</gene>
<evidence type="ECO:0000313" key="2">
    <source>
        <dbReference type="Proteomes" id="UP000831701"/>
    </source>
</evidence>
<sequence length="605" mass="67441">MDPPSSPASTPAPAAVSTPQPVSTPGTSSTTQQRAITGKRKRVPAGTDLQSMLEEMQSEDERNRAQCDHVYLLLGDAREARECEAALWREEMAQNASFNQAFLGVLGELVQAMRGRHVLLDLRASPAELSRCVQIQLADVFADIFNMSLLQSVVPTCFKETIIVPVPKKTKILCLNDYHTVALTSTIKCFEQLVKSFITSSLPDSLDPLQFAYRPNRSAEDAIALTLHTALSHLDQRDTYVRMLFIDYSSAFNTIMPSKLVTKLQRPRAQQRPLSNTIIKFADDTTVIGLITGDDETAYREECVFLCFCNQMLCSRARLVSYLPGLHVLVYRVAGARAFSAAGSSGSDEPHVAITPSDMVLRTVWPDESMGPFGPQDQRFQLPGNVGFGCHLEGLAVQTTSLPYKMVPDVLTNPSSSERHEFILAQFIGEFFEKDEPAMTEKIIRAEQYFENSNVECAIQSCPELLKKDFQSMFPEAPSSGMMVVTVTQKTKNDMTSWCAEVEQEREQMLDKFVDGAKEICYALQREGFWADFIDPSSGLAFFGLYTNNTLFETDDRYRHLGFQIEDLGCCRVIQHSLWGTHVFVGTIFTNAPPSSLIMKKLQGS</sequence>
<comment type="caution">
    <text evidence="1">The sequence shown here is derived from an EMBL/GenBank/DDBJ whole genome shotgun (WGS) entry which is preliminary data.</text>
</comment>
<evidence type="ECO:0000313" key="1">
    <source>
        <dbReference type="EMBL" id="KAI3356615.1"/>
    </source>
</evidence>
<keyword evidence="2" id="KW-1185">Reference proteome</keyword>
<accession>A0ACB8VLR5</accession>
<dbReference type="EMBL" id="CM041550">
    <property type="protein sequence ID" value="KAI3356615.1"/>
    <property type="molecule type" value="Genomic_DNA"/>
</dbReference>